<name>M2Y421_GALSU</name>
<evidence type="ECO:0000313" key="2">
    <source>
        <dbReference type="EMBL" id="EME30574.1"/>
    </source>
</evidence>
<dbReference type="Gramene" id="EME30574">
    <property type="protein sequence ID" value="EME30574"/>
    <property type="gene ID" value="Gasu_20360"/>
</dbReference>
<proteinExistence type="predicted"/>
<feature type="compositionally biased region" description="Low complexity" evidence="1">
    <location>
        <begin position="1251"/>
        <end position="1260"/>
    </location>
</feature>
<dbReference type="eggNOG" id="ENOG502SCHA">
    <property type="taxonomic scope" value="Eukaryota"/>
</dbReference>
<dbReference type="EMBL" id="KB454498">
    <property type="protein sequence ID" value="EME30574.1"/>
    <property type="molecule type" value="Genomic_DNA"/>
</dbReference>
<gene>
    <name evidence="2" type="ORF">Gasu_20360</name>
</gene>
<evidence type="ECO:0000313" key="3">
    <source>
        <dbReference type="Proteomes" id="UP000030680"/>
    </source>
</evidence>
<evidence type="ECO:0000256" key="1">
    <source>
        <dbReference type="SAM" id="MobiDB-lite"/>
    </source>
</evidence>
<keyword evidence="3" id="KW-1185">Reference proteome</keyword>
<protein>
    <submittedName>
        <fullName evidence="2">Uncharacterized protein</fullName>
    </submittedName>
</protein>
<feature type="region of interest" description="Disordered" evidence="1">
    <location>
        <begin position="1247"/>
        <end position="1268"/>
    </location>
</feature>
<dbReference type="OrthoDB" id="78023at2759"/>
<dbReference type="KEGG" id="gsl:Gasu_20360"/>
<reference evidence="3" key="1">
    <citation type="journal article" date="2013" name="Science">
        <title>Gene transfer from bacteria and archaea facilitated evolution of an extremophilic eukaryote.</title>
        <authorList>
            <person name="Schonknecht G."/>
            <person name="Chen W.H."/>
            <person name="Ternes C.M."/>
            <person name="Barbier G.G."/>
            <person name="Shrestha R.P."/>
            <person name="Stanke M."/>
            <person name="Brautigam A."/>
            <person name="Baker B.J."/>
            <person name="Banfield J.F."/>
            <person name="Garavito R.M."/>
            <person name="Carr K."/>
            <person name="Wilkerson C."/>
            <person name="Rensing S.A."/>
            <person name="Gagneul D."/>
            <person name="Dickenson N.E."/>
            <person name="Oesterhelt C."/>
            <person name="Lercher M.J."/>
            <person name="Weber A.P."/>
        </authorList>
    </citation>
    <scope>NUCLEOTIDE SEQUENCE [LARGE SCALE GENOMIC DNA]</scope>
    <source>
        <strain evidence="3">074W</strain>
    </source>
</reference>
<organism evidence="2 3">
    <name type="scientific">Galdieria sulphuraria</name>
    <name type="common">Red alga</name>
    <dbReference type="NCBI Taxonomy" id="130081"/>
    <lineage>
        <taxon>Eukaryota</taxon>
        <taxon>Rhodophyta</taxon>
        <taxon>Bangiophyceae</taxon>
        <taxon>Galdieriales</taxon>
        <taxon>Galdieriaceae</taxon>
        <taxon>Galdieria</taxon>
    </lineage>
</organism>
<dbReference type="RefSeq" id="XP_005707094.1">
    <property type="nucleotide sequence ID" value="XM_005707037.1"/>
</dbReference>
<dbReference type="Proteomes" id="UP000030680">
    <property type="component" value="Unassembled WGS sequence"/>
</dbReference>
<sequence>MDVPSACNLLDQVLGYVSFTFLVGAFYSARSSSDSVSNVLRLLVTNLKQLHPSITPKLVEVLYMYPYETTPVVSQLTCGTEKEVRLLIEAFSDLLCSDRNLLVPIVSALGELPLAPKLLFEVRKTVVRALHTVEEQDVPIVVRTLLRTLIWSQVSFHFLAFSKESQLSRTKEKKDFDWIVMEIRDAMKTLEADNLVKIWEVLDDCFRVSPVVCINLLHSWKRIALGTSSDDFRFTVFDFCLILCSIQKLRTKTTALEVLTTVLQRLPNICYSTVQVLIKHFKPIISHHSNPFRMFATCILRMRNTRAIVTIFVTIFKEIKDLRAQLISDLNCAIRQATDISYAAALCIDEMSNYEEFADSLCSALNVIEDLVAHPHTLEPRIISVLCRFLTRLHRLRPSKTDSIFILLRKQILFGDFAEKRAALALAFYFIPSVDYTESNILVNLLCNAIPPCIGHSDTGEFLRFLPNAIERLPLSLVQKLHSSYLRFLLPADCVVLENGVLRYDVTRMVRMYPDNLLDIGRSIIALRSIHTRLNDPSNKASGWLLVETMVSMLLIELACDRNTAPKHMEVQENELLEAASSCVVIIIILSNVLTKYSQSFTSMKAAEMNFGASDQESDYLFLSRMEELKTMTCAMTTIVSESRRKFSRDAIVYLKEIQKLVTTPSISVYIHSISILPVFSIESVESMSGEELEVLLAKINFSIYLWEKLGEKIDCRENSSFEETTELKDSSLQSEEKTCFPDTVCFKLFENICNCQDVLPTLRKHISTSRSLVDHSFCSLLSFLFERIQYWMTILLQILRYVVRERFLDDQISLCWNCLDVRTSHRHSVSTLAVEAAIEKLSCFVEQLFLASEEITLACLSIDILSPLSRFPRAKLKILQLYIDSVKTVYPVKNAMLSSTVLHGVPNCITSCFCWYSPDTTKFFRIQKSSSFVSAKYQIMSCVSVMSPQFALAFAQVLSFSLISRESQKQFQKLSSIHFEHPSEDVFCLDASIEEVVEVFISYFSGILRYWLTGVNNFEFHIPFYLVRESVCYIYDMLQLLKTERKTSFASPFLRSFLKRISSVLAVLMAGIDRLTKFPNKFKTLQDFPSLKQLEDLVDICKKLAVVVRNFAFDHLQVEKKTKIGRALLPKRRKFRDKFHNMKENNVSNDSYASIENVLPSVVYHTESVIDAALDWASVEQFERCSPRRNVDGDECVAFKKYAEDLVKRIMSQRGQTSLREEDIDLNFAGPGIYTDSENHEHINGEQSQDFAGSDGFSDSSEDRYSQSDSEFILIDADFQPLQI</sequence>
<dbReference type="GeneID" id="17089294"/>
<accession>M2Y421</accession>